<feature type="compositionally biased region" description="Polar residues" evidence="3">
    <location>
        <begin position="65"/>
        <end position="75"/>
    </location>
</feature>
<dbReference type="InterPro" id="IPR011990">
    <property type="entry name" value="TPR-like_helical_dom_sf"/>
</dbReference>
<gene>
    <name evidence="5" type="ORF">FHS27_004702</name>
</gene>
<name>A0A7W5H7X5_9BACT</name>
<accession>A0A7W5H7X5</accession>
<keyword evidence="2" id="KW-0802">TPR repeat</keyword>
<evidence type="ECO:0000256" key="3">
    <source>
        <dbReference type="SAM" id="MobiDB-lite"/>
    </source>
</evidence>
<dbReference type="SUPFAM" id="SSF69318">
    <property type="entry name" value="Integrin alpha N-terminal domain"/>
    <property type="match status" value="1"/>
</dbReference>
<dbReference type="Pfam" id="PF13517">
    <property type="entry name" value="FG-GAP_3"/>
    <property type="match status" value="1"/>
</dbReference>
<dbReference type="SUPFAM" id="SSF48452">
    <property type="entry name" value="TPR-like"/>
    <property type="match status" value="1"/>
</dbReference>
<evidence type="ECO:0000256" key="1">
    <source>
        <dbReference type="ARBA" id="ARBA00022729"/>
    </source>
</evidence>
<protein>
    <submittedName>
        <fullName evidence="5">Tetratricopeptide (TPR) repeat protein</fullName>
    </submittedName>
</protein>
<dbReference type="PANTHER" id="PTHR16026">
    <property type="entry name" value="CARTILAGE ACIDIC PROTEIN 1"/>
    <property type="match status" value="1"/>
</dbReference>
<keyword evidence="6" id="KW-1185">Reference proteome</keyword>
<dbReference type="Gene3D" id="1.25.40.10">
    <property type="entry name" value="Tetratricopeptide repeat domain"/>
    <property type="match status" value="2"/>
</dbReference>
<feature type="domain" description="ASPIC/UnbV" evidence="4">
    <location>
        <begin position="975"/>
        <end position="1042"/>
    </location>
</feature>
<dbReference type="Pfam" id="PF07593">
    <property type="entry name" value="UnbV_ASPIC"/>
    <property type="match status" value="1"/>
</dbReference>
<dbReference type="InterPro" id="IPR013517">
    <property type="entry name" value="FG-GAP"/>
</dbReference>
<dbReference type="InterPro" id="IPR019734">
    <property type="entry name" value="TPR_rpt"/>
</dbReference>
<feature type="region of interest" description="Disordered" evidence="3">
    <location>
        <begin position="65"/>
        <end position="98"/>
    </location>
</feature>
<dbReference type="EMBL" id="JACHXU010000019">
    <property type="protein sequence ID" value="MBB3208868.1"/>
    <property type="molecule type" value="Genomic_DNA"/>
</dbReference>
<sequence length="1053" mass="115473">MGLNRMLRAIDGWRFEFCPEWIWCGLVVGALLLPVGCGAEIASPEPGTNASSGASGKTESVFSNDIQSASGQQSGDESKGGMEGGSGNDATSVTDPVGGDWRSVAREFIEDRQYQQAIAALTAKLIRDPETPEASLMLAECYAGLQNFDLAIETSEGIPLREEGQSVSPFGLAALGQSAMWCVNAHRYDDAIAKYLELIDAIPTSGRAHREVAYLLNRQGRRHEAARHIRVLCKMGDIRRDELHSLMVLSDAIYDDPGQLSESKAGERRYEPIGASGVARKLFAEARYVDAASLLEESVVSGQSQGAVRALFGRCLAEAQDDQRFARWVTTNDDESLQYAEYWAAMGAWLVNQQRFDEAVRALSEAILLDPTDVRSYRRLEQCFTALQRTDDAKRWYDRHQLLREVTLASNMIGSSSPPQQASFATVSDGLKRLGRPLEALLWEVMGLQSLSQNDAQMAADGLTLDSRFEELNQRLLKIVRSGDSFPSREERLIGLDYRSYPMFHFDPALVSVKERAPNRKASATTTPHWVDVARDVGVTHSYQVASNPQDSEFSIYQVVGGGVAVIDYDLDGHVDLYFAQGGADPPDFQGQISNQLYRQSESKFIDVSSRSGTIETRYSTGVTAGDWNQDGFPDLIVANLGINSLMINNGDGTFRREPTDELDDLSMVSSSIGMADLDGDHLPDLFEQTYVHDPAFTRRPTRNAGGIVEILSPFLFQPGMDRILFNDGMGGRVATDVSVSGDARGTGLGLVIADFDGQSGNEIYVANDMLPNQLWKRTDEKKLADMAPMSGASLGHDGTRTSSMGVAAGDFDLNGSLDLHITNFENAPVRLYLSQRGVYRDRAITFGLAEPSYEFVGFGTQAIDYDNDGLEDLVVANGHVENTGIETSPFAQFPQTFTNLGDRFRLVDFGGESEYFMTPHVGRALARADINSDGRDDCVVTHLGENSAILINETKSENHFLRVKLVGTHSERDAIGATVSIGTKSHSSQTKWVTSGDGYLCRNEQVVTFGLGKDAEVQTLGVSWPDGTQETFENIAVDRTYLIVQDQGEFEY</sequence>
<feature type="repeat" description="TPR" evidence="2">
    <location>
        <begin position="340"/>
        <end position="373"/>
    </location>
</feature>
<dbReference type="Proteomes" id="UP000536179">
    <property type="component" value="Unassembled WGS sequence"/>
</dbReference>
<proteinExistence type="predicted"/>
<dbReference type="PROSITE" id="PS50005">
    <property type="entry name" value="TPR"/>
    <property type="match status" value="1"/>
</dbReference>
<evidence type="ECO:0000313" key="5">
    <source>
        <dbReference type="EMBL" id="MBB3208868.1"/>
    </source>
</evidence>
<reference evidence="5 6" key="1">
    <citation type="submission" date="2020-08" db="EMBL/GenBank/DDBJ databases">
        <title>Genomic Encyclopedia of Type Strains, Phase III (KMG-III): the genomes of soil and plant-associated and newly described type strains.</title>
        <authorList>
            <person name="Whitman W."/>
        </authorList>
    </citation>
    <scope>NUCLEOTIDE SEQUENCE [LARGE SCALE GENOMIC DNA]</scope>
    <source>
        <strain evidence="5 6">CECT 8075</strain>
    </source>
</reference>
<dbReference type="InterPro" id="IPR027039">
    <property type="entry name" value="Crtac1"/>
</dbReference>
<dbReference type="RefSeq" id="WP_184307081.1">
    <property type="nucleotide sequence ID" value="NZ_JACHXU010000019.1"/>
</dbReference>
<dbReference type="Pfam" id="PF14559">
    <property type="entry name" value="TPR_19"/>
    <property type="match status" value="1"/>
</dbReference>
<dbReference type="PANTHER" id="PTHR16026:SF0">
    <property type="entry name" value="CARTILAGE ACIDIC PROTEIN 1"/>
    <property type="match status" value="1"/>
</dbReference>
<evidence type="ECO:0000313" key="6">
    <source>
        <dbReference type="Proteomes" id="UP000536179"/>
    </source>
</evidence>
<keyword evidence="1" id="KW-0732">Signal</keyword>
<dbReference type="InterPro" id="IPR011519">
    <property type="entry name" value="UnbV_ASPIC"/>
</dbReference>
<dbReference type="InterPro" id="IPR028994">
    <property type="entry name" value="Integrin_alpha_N"/>
</dbReference>
<organism evidence="5 6">
    <name type="scientific">Aporhodopirellula rubra</name>
    <dbReference type="NCBI Taxonomy" id="980271"/>
    <lineage>
        <taxon>Bacteria</taxon>
        <taxon>Pseudomonadati</taxon>
        <taxon>Planctomycetota</taxon>
        <taxon>Planctomycetia</taxon>
        <taxon>Pirellulales</taxon>
        <taxon>Pirellulaceae</taxon>
        <taxon>Aporhodopirellula</taxon>
    </lineage>
</organism>
<evidence type="ECO:0000259" key="4">
    <source>
        <dbReference type="Pfam" id="PF07593"/>
    </source>
</evidence>
<dbReference type="Gene3D" id="2.130.10.130">
    <property type="entry name" value="Integrin alpha, N-terminal"/>
    <property type="match status" value="2"/>
</dbReference>
<evidence type="ECO:0000256" key="2">
    <source>
        <dbReference type="PROSITE-ProRule" id="PRU00339"/>
    </source>
</evidence>
<dbReference type="AlphaFoldDB" id="A0A7W5H7X5"/>
<comment type="caution">
    <text evidence="5">The sequence shown here is derived from an EMBL/GenBank/DDBJ whole genome shotgun (WGS) entry which is preliminary data.</text>
</comment>